<reference evidence="2 3" key="1">
    <citation type="submission" date="2014-04" db="EMBL/GenBank/DDBJ databases">
        <authorList>
            <consortium name="DOE Joint Genome Institute"/>
            <person name="Kuo A."/>
            <person name="Kohler A."/>
            <person name="Nagy L.G."/>
            <person name="Floudas D."/>
            <person name="Copeland A."/>
            <person name="Barry K.W."/>
            <person name="Cichocki N."/>
            <person name="Veneault-Fourrey C."/>
            <person name="LaButti K."/>
            <person name="Lindquist E.A."/>
            <person name="Lipzen A."/>
            <person name="Lundell T."/>
            <person name="Morin E."/>
            <person name="Murat C."/>
            <person name="Sun H."/>
            <person name="Tunlid A."/>
            <person name="Henrissat B."/>
            <person name="Grigoriev I.V."/>
            <person name="Hibbett D.S."/>
            <person name="Martin F."/>
            <person name="Nordberg H.P."/>
            <person name="Cantor M.N."/>
            <person name="Hua S.X."/>
        </authorList>
    </citation>
    <scope>NUCLEOTIDE SEQUENCE [LARGE SCALE GENOMIC DNA]</scope>
    <source>
        <strain evidence="2 3">Foug A</strain>
    </source>
</reference>
<dbReference type="Proteomes" id="UP000053989">
    <property type="component" value="Unassembled WGS sequence"/>
</dbReference>
<protein>
    <recommendedName>
        <fullName evidence="1">DUF6533 domain-containing protein</fullName>
    </recommendedName>
</protein>
<dbReference type="Pfam" id="PF20151">
    <property type="entry name" value="DUF6533"/>
    <property type="match status" value="1"/>
</dbReference>
<dbReference type="AlphaFoldDB" id="A0A0C3AC36"/>
<dbReference type="InParanoid" id="A0A0C3AC36"/>
<organism evidence="2 3">
    <name type="scientific">Scleroderma citrinum Foug A</name>
    <dbReference type="NCBI Taxonomy" id="1036808"/>
    <lineage>
        <taxon>Eukaryota</taxon>
        <taxon>Fungi</taxon>
        <taxon>Dikarya</taxon>
        <taxon>Basidiomycota</taxon>
        <taxon>Agaricomycotina</taxon>
        <taxon>Agaricomycetes</taxon>
        <taxon>Agaricomycetidae</taxon>
        <taxon>Boletales</taxon>
        <taxon>Sclerodermatineae</taxon>
        <taxon>Sclerodermataceae</taxon>
        <taxon>Scleroderma</taxon>
    </lineage>
</organism>
<name>A0A0C3AC36_9AGAM</name>
<accession>A0A0C3AC36</accession>
<sequence>MAIVVGSPIPAAELGRHLDGILTTVQMEWQTRLAVTVFLFYEYFLTLDQEVEYVWVFPLLYGFSTTQTDKADKEASLESIPRIIYIRSVLRNVVYSVGHSFAI</sequence>
<dbReference type="InterPro" id="IPR045340">
    <property type="entry name" value="DUF6533"/>
</dbReference>
<keyword evidence="3" id="KW-1185">Reference proteome</keyword>
<evidence type="ECO:0000259" key="1">
    <source>
        <dbReference type="Pfam" id="PF20151"/>
    </source>
</evidence>
<proteinExistence type="predicted"/>
<dbReference type="OrthoDB" id="2628848at2759"/>
<evidence type="ECO:0000313" key="3">
    <source>
        <dbReference type="Proteomes" id="UP000053989"/>
    </source>
</evidence>
<feature type="domain" description="DUF6533" evidence="1">
    <location>
        <begin position="32"/>
        <end position="56"/>
    </location>
</feature>
<gene>
    <name evidence="2" type="ORF">SCLCIDRAFT_1215069</name>
</gene>
<reference evidence="3" key="2">
    <citation type="submission" date="2015-01" db="EMBL/GenBank/DDBJ databases">
        <title>Evolutionary Origins and Diversification of the Mycorrhizal Mutualists.</title>
        <authorList>
            <consortium name="DOE Joint Genome Institute"/>
            <consortium name="Mycorrhizal Genomics Consortium"/>
            <person name="Kohler A."/>
            <person name="Kuo A."/>
            <person name="Nagy L.G."/>
            <person name="Floudas D."/>
            <person name="Copeland A."/>
            <person name="Barry K.W."/>
            <person name="Cichocki N."/>
            <person name="Veneault-Fourrey C."/>
            <person name="LaButti K."/>
            <person name="Lindquist E.A."/>
            <person name="Lipzen A."/>
            <person name="Lundell T."/>
            <person name="Morin E."/>
            <person name="Murat C."/>
            <person name="Riley R."/>
            <person name="Ohm R."/>
            <person name="Sun H."/>
            <person name="Tunlid A."/>
            <person name="Henrissat B."/>
            <person name="Grigoriev I.V."/>
            <person name="Hibbett D.S."/>
            <person name="Martin F."/>
        </authorList>
    </citation>
    <scope>NUCLEOTIDE SEQUENCE [LARGE SCALE GENOMIC DNA]</scope>
    <source>
        <strain evidence="3">Foug A</strain>
    </source>
</reference>
<dbReference type="HOGENOM" id="CLU_2456057_0_0_1"/>
<evidence type="ECO:0000313" key="2">
    <source>
        <dbReference type="EMBL" id="KIM62487.1"/>
    </source>
</evidence>
<dbReference type="EMBL" id="KN822042">
    <property type="protein sequence ID" value="KIM62487.1"/>
    <property type="molecule type" value="Genomic_DNA"/>
</dbReference>